<dbReference type="SUPFAM" id="SSF51395">
    <property type="entry name" value="FMN-linked oxidoreductases"/>
    <property type="match status" value="1"/>
</dbReference>
<dbReference type="GO" id="GO:0016491">
    <property type="term" value="F:oxidoreductase activity"/>
    <property type="evidence" value="ECO:0007669"/>
    <property type="project" value="InterPro"/>
</dbReference>
<name>A0A7W6FYC9_9SPHN</name>
<sequence>MADAFSPADIQDRLRPLMTPLSVRGLKVANRIVMAPMTREKATGRVPNDEIVGYYRRRAENHVGLIVTEGVGIDDRAAVDMPGVPVLHGDAASAGWRKVVDTVHDAGGKIIPQLWHQGAMRDAANSTDPEVGPRRPSGVLGPLGKVSLEPGHVERLRPDTEPMSENDIADVIAAYARSAANAARLGFDGVAIHGAHGYMIDNFLWAGTNQRTDRWGGDRRQRATFAVEVVRAIRREIGEDLPIMLRFSQFKMQDYNARLADTPEELGEILGPIADAGVDIFDGSQRYFDTPIFEGSPLNLGGWAKKLTGKIGMCVGGVGLDQGKRDHHIDSGSGAADNLGKVIARFEMGEVDLVGVGRSLLNDPAWLTKALRGEPFLPFDNGSLQRLT</sequence>
<dbReference type="Proteomes" id="UP000561459">
    <property type="component" value="Unassembled WGS sequence"/>
</dbReference>
<dbReference type="PANTHER" id="PTHR22893:SF55">
    <property type="entry name" value="OXIDOREDUCTASE-RELATED"/>
    <property type="match status" value="1"/>
</dbReference>
<reference evidence="3 4" key="1">
    <citation type="submission" date="2020-08" db="EMBL/GenBank/DDBJ databases">
        <title>Genomic Encyclopedia of Type Strains, Phase IV (KMG-IV): sequencing the most valuable type-strain genomes for metagenomic binning, comparative biology and taxonomic classification.</title>
        <authorList>
            <person name="Goeker M."/>
        </authorList>
    </citation>
    <scope>NUCLEOTIDE SEQUENCE [LARGE SCALE GENOMIC DNA]</scope>
    <source>
        <strain evidence="3 4">DSM 27568</strain>
    </source>
</reference>
<dbReference type="Pfam" id="PF00724">
    <property type="entry name" value="Oxidored_FMN"/>
    <property type="match status" value="1"/>
</dbReference>
<dbReference type="PANTHER" id="PTHR22893">
    <property type="entry name" value="NADH OXIDOREDUCTASE-RELATED"/>
    <property type="match status" value="1"/>
</dbReference>
<dbReference type="InterPro" id="IPR001155">
    <property type="entry name" value="OxRdtase_FMN_N"/>
</dbReference>
<gene>
    <name evidence="3" type="ORF">GGR39_001976</name>
</gene>
<comment type="caution">
    <text evidence="3">The sequence shown here is derived from an EMBL/GenBank/DDBJ whole genome shotgun (WGS) entry which is preliminary data.</text>
</comment>
<feature type="region of interest" description="Disordered" evidence="1">
    <location>
        <begin position="122"/>
        <end position="144"/>
    </location>
</feature>
<evidence type="ECO:0000256" key="1">
    <source>
        <dbReference type="SAM" id="MobiDB-lite"/>
    </source>
</evidence>
<dbReference type="Gene3D" id="3.20.20.70">
    <property type="entry name" value="Aldolase class I"/>
    <property type="match status" value="1"/>
</dbReference>
<dbReference type="GO" id="GO:0005829">
    <property type="term" value="C:cytosol"/>
    <property type="evidence" value="ECO:0007669"/>
    <property type="project" value="TreeGrafter"/>
</dbReference>
<evidence type="ECO:0000259" key="2">
    <source>
        <dbReference type="Pfam" id="PF00724"/>
    </source>
</evidence>
<dbReference type="AlphaFoldDB" id="A0A7W6FYC9"/>
<keyword evidence="4" id="KW-1185">Reference proteome</keyword>
<evidence type="ECO:0000313" key="4">
    <source>
        <dbReference type="Proteomes" id="UP000561459"/>
    </source>
</evidence>
<dbReference type="InterPro" id="IPR013785">
    <property type="entry name" value="Aldolase_TIM"/>
</dbReference>
<proteinExistence type="predicted"/>
<dbReference type="RefSeq" id="WP_183616956.1">
    <property type="nucleotide sequence ID" value="NZ_JACIDY010000004.1"/>
</dbReference>
<evidence type="ECO:0000313" key="3">
    <source>
        <dbReference type="EMBL" id="MBB3940319.1"/>
    </source>
</evidence>
<accession>A0A7W6FYC9</accession>
<organism evidence="3 4">
    <name type="scientific">Novosphingobium fluoreni</name>
    <dbReference type="NCBI Taxonomy" id="1391222"/>
    <lineage>
        <taxon>Bacteria</taxon>
        <taxon>Pseudomonadati</taxon>
        <taxon>Pseudomonadota</taxon>
        <taxon>Alphaproteobacteria</taxon>
        <taxon>Sphingomonadales</taxon>
        <taxon>Sphingomonadaceae</taxon>
        <taxon>Novosphingobium</taxon>
    </lineage>
</organism>
<dbReference type="InterPro" id="IPR045247">
    <property type="entry name" value="Oye-like"/>
</dbReference>
<dbReference type="GO" id="GO:0010181">
    <property type="term" value="F:FMN binding"/>
    <property type="evidence" value="ECO:0007669"/>
    <property type="project" value="InterPro"/>
</dbReference>
<feature type="domain" description="NADH:flavin oxidoreductase/NADH oxidase N-terminal" evidence="2">
    <location>
        <begin position="17"/>
        <end position="262"/>
    </location>
</feature>
<protein>
    <submittedName>
        <fullName evidence="3">2,4-dienoyl-CoA reductase-like NADH-dependent reductase (Old Yellow Enzyme family)</fullName>
    </submittedName>
</protein>
<dbReference type="EMBL" id="JACIDY010000004">
    <property type="protein sequence ID" value="MBB3940319.1"/>
    <property type="molecule type" value="Genomic_DNA"/>
</dbReference>